<evidence type="ECO:0000256" key="1">
    <source>
        <dbReference type="ARBA" id="ARBA00004202"/>
    </source>
</evidence>
<dbReference type="AlphaFoldDB" id="A0A1I4WFQ8"/>
<dbReference type="EMBL" id="FOUY01000008">
    <property type="protein sequence ID" value="SFN12518.1"/>
    <property type="molecule type" value="Genomic_DNA"/>
</dbReference>
<dbReference type="PANTHER" id="PTHR42711">
    <property type="entry name" value="ABC TRANSPORTER ATP-BINDING PROTEIN"/>
    <property type="match status" value="1"/>
</dbReference>
<dbReference type="RefSeq" id="WP_093340771.1">
    <property type="nucleotide sequence ID" value="NZ_FOUY01000008.1"/>
</dbReference>
<dbReference type="PROSITE" id="PS50893">
    <property type="entry name" value="ABC_TRANSPORTER_2"/>
    <property type="match status" value="1"/>
</dbReference>
<dbReference type="Proteomes" id="UP000199614">
    <property type="component" value="Unassembled WGS sequence"/>
</dbReference>
<feature type="domain" description="ABC transporter" evidence="6">
    <location>
        <begin position="6"/>
        <end position="238"/>
    </location>
</feature>
<dbReference type="InterPro" id="IPR050763">
    <property type="entry name" value="ABC_transporter_ATP-binding"/>
</dbReference>
<dbReference type="GO" id="GO:0005524">
    <property type="term" value="F:ATP binding"/>
    <property type="evidence" value="ECO:0007669"/>
    <property type="project" value="UniProtKB-KW"/>
</dbReference>
<name>A0A1I4WFQ8_PSUAM</name>
<organism evidence="7 8">
    <name type="scientific">Pseudonocardia ammonioxydans</name>
    <dbReference type="NCBI Taxonomy" id="260086"/>
    <lineage>
        <taxon>Bacteria</taxon>
        <taxon>Bacillati</taxon>
        <taxon>Actinomycetota</taxon>
        <taxon>Actinomycetes</taxon>
        <taxon>Pseudonocardiales</taxon>
        <taxon>Pseudonocardiaceae</taxon>
        <taxon>Pseudonocardia</taxon>
    </lineage>
</organism>
<comment type="subcellular location">
    <subcellularLocation>
        <location evidence="1">Cell membrane</location>
        <topology evidence="1">Peripheral membrane protein</topology>
    </subcellularLocation>
</comment>
<dbReference type="InterPro" id="IPR003593">
    <property type="entry name" value="AAA+_ATPase"/>
</dbReference>
<evidence type="ECO:0000313" key="8">
    <source>
        <dbReference type="Proteomes" id="UP000199614"/>
    </source>
</evidence>
<dbReference type="Pfam" id="PF00005">
    <property type="entry name" value="ABC_tran"/>
    <property type="match status" value="1"/>
</dbReference>
<keyword evidence="8" id="KW-1185">Reference proteome</keyword>
<dbReference type="OrthoDB" id="9804819at2"/>
<dbReference type="InterPro" id="IPR027417">
    <property type="entry name" value="P-loop_NTPase"/>
</dbReference>
<dbReference type="GO" id="GO:0016887">
    <property type="term" value="F:ATP hydrolysis activity"/>
    <property type="evidence" value="ECO:0007669"/>
    <property type="project" value="InterPro"/>
</dbReference>
<protein>
    <submittedName>
        <fullName evidence="7">ABC-2 type transport system ATP-binding protein</fullName>
    </submittedName>
</protein>
<dbReference type="SUPFAM" id="SSF52540">
    <property type="entry name" value="P-loop containing nucleoside triphosphate hydrolases"/>
    <property type="match status" value="1"/>
</dbReference>
<dbReference type="GO" id="GO:0046677">
    <property type="term" value="P:response to antibiotic"/>
    <property type="evidence" value="ECO:0007669"/>
    <property type="project" value="UniProtKB-KW"/>
</dbReference>
<gene>
    <name evidence="7" type="ORF">SAMN05216207_1008107</name>
</gene>
<evidence type="ECO:0000259" key="6">
    <source>
        <dbReference type="PROSITE" id="PS50893"/>
    </source>
</evidence>
<evidence type="ECO:0000256" key="3">
    <source>
        <dbReference type="ARBA" id="ARBA00022741"/>
    </source>
</evidence>
<keyword evidence="4 7" id="KW-0067">ATP-binding</keyword>
<dbReference type="GO" id="GO:0005886">
    <property type="term" value="C:plasma membrane"/>
    <property type="evidence" value="ECO:0007669"/>
    <property type="project" value="UniProtKB-SubCell"/>
</dbReference>
<evidence type="ECO:0000256" key="4">
    <source>
        <dbReference type="ARBA" id="ARBA00022840"/>
    </source>
</evidence>
<evidence type="ECO:0000256" key="5">
    <source>
        <dbReference type="ARBA" id="ARBA00023251"/>
    </source>
</evidence>
<dbReference type="SMART" id="SM00382">
    <property type="entry name" value="AAA"/>
    <property type="match status" value="1"/>
</dbReference>
<evidence type="ECO:0000256" key="2">
    <source>
        <dbReference type="ARBA" id="ARBA00022448"/>
    </source>
</evidence>
<reference evidence="7 8" key="1">
    <citation type="submission" date="2016-10" db="EMBL/GenBank/DDBJ databases">
        <authorList>
            <person name="de Groot N.N."/>
        </authorList>
    </citation>
    <scope>NUCLEOTIDE SEQUENCE [LARGE SCALE GENOMIC DNA]</scope>
    <source>
        <strain evidence="7 8">CGMCC 4.1877</strain>
    </source>
</reference>
<dbReference type="STRING" id="260086.SAMN05216207_1008107"/>
<keyword evidence="5" id="KW-0046">Antibiotic resistance</keyword>
<dbReference type="PANTHER" id="PTHR42711:SF18">
    <property type="entry name" value="ABC TRANSPORTER, ATP-BINDING PROTEIN"/>
    <property type="match status" value="1"/>
</dbReference>
<accession>A0A1I4WFQ8</accession>
<dbReference type="InterPro" id="IPR017871">
    <property type="entry name" value="ABC_transporter-like_CS"/>
</dbReference>
<keyword evidence="2" id="KW-0813">Transport</keyword>
<sequence length="325" mass="34434">MAKAAVEVVDLVKRYPKAKSNAVDGVSFEVETGEVFGLLGPNGAGKTTTVGVLTTRVVPTSGVARVAGLDVRADAVAVCARLAVVPQRQNLDRSLGVRDNLVFHAAYHGVGRAERNRRADTLLERMGLSDKAKAIADDLSGGQAQRVMIARALMHRPEVLFLDEPSTGLDPQARLFVHDQIRSLRDEGITVVLTTHDMDEAHKLSDRIGIVDHGTLLALDTPDKLVRALPGSATVEVVAEPGPGGVEPLRVALAGLDGVARVETPPGRAQPGTEAFRLSVTCEPSTLLAPVVDLLGRHGAGVRDVSLGESTLEDVFIDLTGRDLR</sequence>
<dbReference type="PROSITE" id="PS00211">
    <property type="entry name" value="ABC_TRANSPORTER_1"/>
    <property type="match status" value="1"/>
</dbReference>
<evidence type="ECO:0000313" key="7">
    <source>
        <dbReference type="EMBL" id="SFN12518.1"/>
    </source>
</evidence>
<keyword evidence="3" id="KW-0547">Nucleotide-binding</keyword>
<dbReference type="InterPro" id="IPR003439">
    <property type="entry name" value="ABC_transporter-like_ATP-bd"/>
</dbReference>
<dbReference type="Gene3D" id="3.40.50.300">
    <property type="entry name" value="P-loop containing nucleotide triphosphate hydrolases"/>
    <property type="match status" value="1"/>
</dbReference>
<proteinExistence type="predicted"/>